<evidence type="ECO:0000259" key="2">
    <source>
        <dbReference type="Pfam" id="PF12660"/>
    </source>
</evidence>
<dbReference type="GO" id="GO:0008270">
    <property type="term" value="F:zinc ion binding"/>
    <property type="evidence" value="ECO:0007669"/>
    <property type="project" value="UniProtKB-KW"/>
</dbReference>
<dbReference type="Pfam" id="PF12660">
    <property type="entry name" value="zf-TFIIIC"/>
    <property type="match status" value="2"/>
</dbReference>
<reference evidence="3" key="1">
    <citation type="submission" date="2022-12" db="EMBL/GenBank/DDBJ databases">
        <authorList>
            <person name="Petersen C."/>
        </authorList>
    </citation>
    <scope>NUCLEOTIDE SEQUENCE</scope>
    <source>
        <strain evidence="3">IBT 35673</strain>
    </source>
</reference>
<dbReference type="InterPro" id="IPR024764">
    <property type="entry name" value="TFIIIC_Znf"/>
</dbReference>
<keyword evidence="3" id="KW-0479">Metal-binding</keyword>
<evidence type="ECO:0000313" key="3">
    <source>
        <dbReference type="EMBL" id="KAJ5344436.1"/>
    </source>
</evidence>
<keyword evidence="3" id="KW-0862">Zinc</keyword>
<dbReference type="PANTHER" id="PTHR15496:SF2">
    <property type="entry name" value="GENERAL TRANSCRIPTION FACTOR 3C POLYPEPTIDE 4"/>
    <property type="match status" value="1"/>
</dbReference>
<protein>
    <submittedName>
        <fullName evidence="3">Transcription factor IIIC zinc-finger</fullName>
    </submittedName>
</protein>
<dbReference type="GO" id="GO:0000127">
    <property type="term" value="C:transcription factor TFIIIC complex"/>
    <property type="evidence" value="ECO:0007669"/>
    <property type="project" value="InterPro"/>
</dbReference>
<feature type="domain" description="Transcription factor IIIC putative zinc-finger" evidence="2">
    <location>
        <begin position="620"/>
        <end position="669"/>
    </location>
</feature>
<reference evidence="3" key="2">
    <citation type="journal article" date="2023" name="IMA Fungus">
        <title>Comparative genomic study of the Penicillium genus elucidates a diverse pangenome and 15 lateral gene transfer events.</title>
        <authorList>
            <person name="Petersen C."/>
            <person name="Sorensen T."/>
            <person name="Nielsen M.R."/>
            <person name="Sondergaard T.E."/>
            <person name="Sorensen J.L."/>
            <person name="Fitzpatrick D.A."/>
            <person name="Frisvad J.C."/>
            <person name="Nielsen K.L."/>
        </authorList>
    </citation>
    <scope>NUCLEOTIDE SEQUENCE</scope>
    <source>
        <strain evidence="3">IBT 35673</strain>
    </source>
</reference>
<dbReference type="Proteomes" id="UP001147695">
    <property type="component" value="Unassembled WGS sequence"/>
</dbReference>
<dbReference type="InterPro" id="IPR044230">
    <property type="entry name" value="GTF3C4"/>
</dbReference>
<accession>A0A9W9QRL1</accession>
<keyword evidence="3" id="KW-0863">Zinc-finger</keyword>
<organism evidence="3 4">
    <name type="scientific">Penicillium brevicompactum</name>
    <dbReference type="NCBI Taxonomy" id="5074"/>
    <lineage>
        <taxon>Eukaryota</taxon>
        <taxon>Fungi</taxon>
        <taxon>Dikarya</taxon>
        <taxon>Ascomycota</taxon>
        <taxon>Pezizomycotina</taxon>
        <taxon>Eurotiomycetes</taxon>
        <taxon>Eurotiomycetidae</taxon>
        <taxon>Eurotiales</taxon>
        <taxon>Aspergillaceae</taxon>
        <taxon>Penicillium</taxon>
    </lineage>
</organism>
<name>A0A9W9QRL1_PENBR</name>
<dbReference type="InterPro" id="IPR024761">
    <property type="entry name" value="TFIIIC_delta_N"/>
</dbReference>
<evidence type="ECO:0000313" key="4">
    <source>
        <dbReference type="Proteomes" id="UP001147695"/>
    </source>
</evidence>
<proteinExistence type="predicted"/>
<dbReference type="Pfam" id="PF12657">
    <property type="entry name" value="TFIIIC_delta"/>
    <property type="match status" value="1"/>
</dbReference>
<sequence>MLRPVALSVFPSCREAISWSADGEIAIAAGDHFQILTPTSIKDAEASSSEPEWTVTRVRANLFTNAEWPAFLPGDRDQFSIAAEQSTANIIALAWSPAGLGKYRRCVLLVLTSNLVLSIWEPLGLQQKWTRVGIVNHAFWPQPEHSQDPTDHGFRKTDIRSFTWCDSPKASISTSEGSSTLPALETRWGASLLAVVNDLNEISLIQFCRTTPADASSRHYELQILATHTLENPERENNLVCPGSLFEKAMRERERTTSLCCGPWMSPSNEALGNSDRHVAMIAAACGTQLRLLKVEAIFESSNQNNIQQCTLSASMEEHPIEQSNEGWAQNNVTGPLRWLHTKSSATMTLAVGIMAGLITITMSRTMYSASSFNLGDLKVREWPIYEPEDDDDPDLKERHLEPIYGMLPARNERGDACKLHLGTLGGVGLATELNQIQTGSELQQPQWKRMLDEFQEQYDLDHGLGGMLTSRIWGLATYRGITAAIFTNHPTDMVEYRVSSDDVSTLVFSEEFGRIPNTRAVFTPRAPDGQIPGHDRVGEVISFVLPGADGEVDPDQETQRLIYVVACRAIVGESDKTLRAYAQRSLERLAIVTGADLTEEIGKCHGPPSLIAAKSADHLSGPGGHVYEKCEVCDAGIGWCSAQQARCSEGHIWRKSNICLQLLKSSSIVNLGYMYTVRCGVSFLAIQEPGISKYCSFCGTEALDEERVASTPGHDLGKTTIGLFQTFDTCLYCAGKFQATY</sequence>
<dbReference type="AlphaFoldDB" id="A0A9W9QRL1"/>
<dbReference type="EMBL" id="JAPZBQ010000002">
    <property type="protein sequence ID" value="KAJ5344436.1"/>
    <property type="molecule type" value="Genomic_DNA"/>
</dbReference>
<gene>
    <name evidence="3" type="ORF">N7452_002440</name>
</gene>
<dbReference type="GO" id="GO:0006384">
    <property type="term" value="P:transcription initiation at RNA polymerase III promoter"/>
    <property type="evidence" value="ECO:0007669"/>
    <property type="project" value="InterPro"/>
</dbReference>
<dbReference type="GO" id="GO:0004402">
    <property type="term" value="F:histone acetyltransferase activity"/>
    <property type="evidence" value="ECO:0007669"/>
    <property type="project" value="InterPro"/>
</dbReference>
<comment type="caution">
    <text evidence="3">The sequence shown here is derived from an EMBL/GenBank/DDBJ whole genome shotgun (WGS) entry which is preliminary data.</text>
</comment>
<feature type="domain" description="Transcription factor IIIC putative zinc-finger" evidence="2">
    <location>
        <begin position="678"/>
        <end position="738"/>
    </location>
</feature>
<evidence type="ECO:0000259" key="1">
    <source>
        <dbReference type="Pfam" id="PF12657"/>
    </source>
</evidence>
<feature type="domain" description="Transcription factor IIIC 90kDa subunit N-terminal" evidence="1">
    <location>
        <begin position="19"/>
        <end position="511"/>
    </location>
</feature>
<dbReference type="PANTHER" id="PTHR15496">
    <property type="entry name" value="GENERAL TRANSCRIPTION FACTOR 3C POLYPEPTIDE 4 FAMILY"/>
    <property type="match status" value="1"/>
</dbReference>